<evidence type="ECO:0000313" key="8">
    <source>
        <dbReference type="EMBL" id="KAK8085944.1"/>
    </source>
</evidence>
<dbReference type="EMBL" id="JAQQWL010000002">
    <property type="protein sequence ID" value="KAK8085944.1"/>
    <property type="molecule type" value="Genomic_DNA"/>
</dbReference>
<comment type="subcellular location">
    <subcellularLocation>
        <location evidence="1">Membrane</location>
        <topology evidence="1">Multi-pass membrane protein</topology>
    </subcellularLocation>
</comment>
<dbReference type="Proteomes" id="UP001480595">
    <property type="component" value="Unassembled WGS sequence"/>
</dbReference>
<gene>
    <name evidence="8" type="ORF">PG994_000918</name>
</gene>
<sequence length="268" mass="29319">MANNSDYPLLQDPRVSQATFLTVTWVVTGVSMAFIIARSVIRVRASSKLLVDDCLIIAAWVMLLASAVIWQVQSSSVYWMPLGDQVLLPSILPAGWALKSTKTGPGGGSCSWSPYVVGSPALASTTGVVRHPILRTLWVGIALQHILFFTVLGITNDIRAEECSKKVHVLYAYDTLYGKTAIDIVTDLLILTIPFRILWDVQIPAQKKAILLGIFSLTVAIVCFAIIRAVLVGGIGSELRDMSLEWLYLWSNVELAAAPEALRMMSCR</sequence>
<evidence type="ECO:0000256" key="2">
    <source>
        <dbReference type="ARBA" id="ARBA00022692"/>
    </source>
</evidence>
<name>A0ABR1WQY5_9PEZI</name>
<feature type="transmembrane region" description="Helical" evidence="6">
    <location>
        <begin position="137"/>
        <end position="155"/>
    </location>
</feature>
<evidence type="ECO:0000259" key="7">
    <source>
        <dbReference type="Pfam" id="PF20684"/>
    </source>
</evidence>
<dbReference type="InterPro" id="IPR049326">
    <property type="entry name" value="Rhodopsin_dom_fungi"/>
</dbReference>
<evidence type="ECO:0000256" key="1">
    <source>
        <dbReference type="ARBA" id="ARBA00004141"/>
    </source>
</evidence>
<feature type="transmembrane region" description="Helical" evidence="6">
    <location>
        <begin position="209"/>
        <end position="231"/>
    </location>
</feature>
<evidence type="ECO:0000256" key="4">
    <source>
        <dbReference type="ARBA" id="ARBA00023136"/>
    </source>
</evidence>
<protein>
    <recommendedName>
        <fullName evidence="7">Rhodopsin domain-containing protein</fullName>
    </recommendedName>
</protein>
<dbReference type="InterPro" id="IPR052337">
    <property type="entry name" value="SAT4-like"/>
</dbReference>
<evidence type="ECO:0000256" key="5">
    <source>
        <dbReference type="ARBA" id="ARBA00038359"/>
    </source>
</evidence>
<dbReference type="GeneID" id="92085390"/>
<comment type="caution">
    <text evidence="8">The sequence shown here is derived from an EMBL/GenBank/DDBJ whole genome shotgun (WGS) entry which is preliminary data.</text>
</comment>
<keyword evidence="2 6" id="KW-0812">Transmembrane</keyword>
<feature type="domain" description="Rhodopsin" evidence="7">
    <location>
        <begin position="175"/>
        <end position="257"/>
    </location>
</feature>
<keyword evidence="3 6" id="KW-1133">Transmembrane helix</keyword>
<evidence type="ECO:0000256" key="3">
    <source>
        <dbReference type="ARBA" id="ARBA00022989"/>
    </source>
</evidence>
<organism evidence="8 9">
    <name type="scientific">Apiospora phragmitis</name>
    <dbReference type="NCBI Taxonomy" id="2905665"/>
    <lineage>
        <taxon>Eukaryota</taxon>
        <taxon>Fungi</taxon>
        <taxon>Dikarya</taxon>
        <taxon>Ascomycota</taxon>
        <taxon>Pezizomycotina</taxon>
        <taxon>Sordariomycetes</taxon>
        <taxon>Xylariomycetidae</taxon>
        <taxon>Amphisphaeriales</taxon>
        <taxon>Apiosporaceae</taxon>
        <taxon>Apiospora</taxon>
    </lineage>
</organism>
<reference evidence="8 9" key="1">
    <citation type="submission" date="2023-01" db="EMBL/GenBank/DDBJ databases">
        <title>Analysis of 21 Apiospora genomes using comparative genomics revels a genus with tremendous synthesis potential of carbohydrate active enzymes and secondary metabolites.</title>
        <authorList>
            <person name="Sorensen T."/>
        </authorList>
    </citation>
    <scope>NUCLEOTIDE SEQUENCE [LARGE SCALE GENOMIC DNA]</scope>
    <source>
        <strain evidence="8 9">CBS 135458</strain>
    </source>
</reference>
<feature type="transmembrane region" description="Helical" evidence="6">
    <location>
        <begin position="49"/>
        <end position="72"/>
    </location>
</feature>
<dbReference type="RefSeq" id="XP_066720468.1">
    <property type="nucleotide sequence ID" value="XM_066852327.1"/>
</dbReference>
<dbReference type="Pfam" id="PF20684">
    <property type="entry name" value="Fung_rhodopsin"/>
    <property type="match status" value="1"/>
</dbReference>
<evidence type="ECO:0000313" key="9">
    <source>
        <dbReference type="Proteomes" id="UP001480595"/>
    </source>
</evidence>
<keyword evidence="9" id="KW-1185">Reference proteome</keyword>
<accession>A0ABR1WQY5</accession>
<keyword evidence="4 6" id="KW-0472">Membrane</keyword>
<dbReference type="PANTHER" id="PTHR33048">
    <property type="entry name" value="PTH11-LIKE INTEGRAL MEMBRANE PROTEIN (AFU_ORTHOLOGUE AFUA_5G11245)"/>
    <property type="match status" value="1"/>
</dbReference>
<feature type="transmembrane region" description="Helical" evidence="6">
    <location>
        <begin position="20"/>
        <end position="37"/>
    </location>
</feature>
<feature type="transmembrane region" description="Helical" evidence="6">
    <location>
        <begin position="176"/>
        <end position="197"/>
    </location>
</feature>
<comment type="similarity">
    <text evidence="5">Belongs to the SAT4 family.</text>
</comment>
<evidence type="ECO:0000256" key="6">
    <source>
        <dbReference type="SAM" id="Phobius"/>
    </source>
</evidence>
<proteinExistence type="inferred from homology"/>
<dbReference type="PANTHER" id="PTHR33048:SF134">
    <property type="entry name" value="INTEGRAL MEMBRANE PROTEIN"/>
    <property type="match status" value="1"/>
</dbReference>